<evidence type="ECO:0000256" key="1">
    <source>
        <dbReference type="ARBA" id="ARBA00038283"/>
    </source>
</evidence>
<sequence>MVRKEIIQPNPVTMARYQYNVFEKRIMYQVIAQLQREMRGEIKIDVSLFGDRYFRIPYKLIDPEQKSYSKVRGAIDALRKKDLAITHDKDHWFTGGLVNWGHLKEGVLTLSLPPAIAPFLLELATGFTAYSSVVVMALQSTYSMRFYEWLSRFRDTGKWYTTPDDLREMLGLSDSKTYQHYARLKEHVIDVAQKELHELYTNGQSDICFSYTEKRKGRGRGGQVHELIFTIFWAEKGKLADAAKTEDYYYVAHFMRTHFQAKTDDSKQYVDKALNRIIELDATRRAAEIAEKAKGKENPAAYFRAVAKKELGI</sequence>
<accession>A0A7J5TRM0</accession>
<dbReference type="AlphaFoldDB" id="A0A7J5TRM0"/>
<dbReference type="Proteomes" id="UP000488299">
    <property type="component" value="Unassembled WGS sequence"/>
</dbReference>
<comment type="caution">
    <text evidence="3">The sequence shown here is derived from an EMBL/GenBank/DDBJ whole genome shotgun (WGS) entry which is preliminary data.</text>
</comment>
<comment type="similarity">
    <text evidence="1">Belongs to the initiator RepB protein family.</text>
</comment>
<name>A0A7J5TRM0_9BACT</name>
<protein>
    <submittedName>
        <fullName evidence="3">RepB family plasmid replication initiator protein</fullName>
    </submittedName>
</protein>
<reference evidence="3 4" key="1">
    <citation type="submission" date="2019-10" db="EMBL/GenBank/DDBJ databases">
        <title>Rudanella paleaurantiibacter sp. nov., isolated from sludge.</title>
        <authorList>
            <person name="Xu S.Q."/>
        </authorList>
    </citation>
    <scope>NUCLEOTIDE SEQUENCE [LARGE SCALE GENOMIC DNA]</scope>
    <source>
        <strain evidence="3 4">HX-22-17</strain>
    </source>
</reference>
<organism evidence="3 4">
    <name type="scientific">Rudanella paleaurantiibacter</name>
    <dbReference type="NCBI Taxonomy" id="2614655"/>
    <lineage>
        <taxon>Bacteria</taxon>
        <taxon>Pseudomonadati</taxon>
        <taxon>Bacteroidota</taxon>
        <taxon>Cytophagia</taxon>
        <taxon>Cytophagales</taxon>
        <taxon>Cytophagaceae</taxon>
        <taxon>Rudanella</taxon>
    </lineage>
</organism>
<dbReference type="SUPFAM" id="SSF46785">
    <property type="entry name" value="Winged helix' DNA-binding domain"/>
    <property type="match status" value="2"/>
</dbReference>
<dbReference type="InterPro" id="IPR036390">
    <property type="entry name" value="WH_DNA-bd_sf"/>
</dbReference>
<dbReference type="EMBL" id="WELI01000027">
    <property type="protein sequence ID" value="KAB7725227.1"/>
    <property type="molecule type" value="Genomic_DNA"/>
</dbReference>
<keyword evidence="4" id="KW-1185">Reference proteome</keyword>
<feature type="domain" description="Initiator Rep protein WH1" evidence="2">
    <location>
        <begin position="6"/>
        <end position="151"/>
    </location>
</feature>
<proteinExistence type="inferred from homology"/>
<gene>
    <name evidence="3" type="ORF">F5984_26335</name>
</gene>
<dbReference type="Pfam" id="PF01051">
    <property type="entry name" value="Rep3_N"/>
    <property type="match status" value="1"/>
</dbReference>
<evidence type="ECO:0000313" key="3">
    <source>
        <dbReference type="EMBL" id="KAB7725227.1"/>
    </source>
</evidence>
<dbReference type="Pfam" id="PF21205">
    <property type="entry name" value="Rep3_C"/>
    <property type="match status" value="1"/>
</dbReference>
<dbReference type="InterPro" id="IPR000525">
    <property type="entry name" value="Initiator_Rep_WH1"/>
</dbReference>
<dbReference type="Gene3D" id="1.10.10.10">
    <property type="entry name" value="Winged helix-like DNA-binding domain superfamily/Winged helix DNA-binding domain"/>
    <property type="match status" value="2"/>
</dbReference>
<evidence type="ECO:0000259" key="2">
    <source>
        <dbReference type="Pfam" id="PF01051"/>
    </source>
</evidence>
<dbReference type="GO" id="GO:0006270">
    <property type="term" value="P:DNA replication initiation"/>
    <property type="evidence" value="ECO:0007669"/>
    <property type="project" value="InterPro"/>
</dbReference>
<dbReference type="GO" id="GO:0003887">
    <property type="term" value="F:DNA-directed DNA polymerase activity"/>
    <property type="evidence" value="ECO:0007669"/>
    <property type="project" value="InterPro"/>
</dbReference>
<dbReference type="InterPro" id="IPR036388">
    <property type="entry name" value="WH-like_DNA-bd_sf"/>
</dbReference>
<evidence type="ECO:0000313" key="4">
    <source>
        <dbReference type="Proteomes" id="UP000488299"/>
    </source>
</evidence>